<dbReference type="Proteomes" id="UP000182152">
    <property type="component" value="Unassembled WGS sequence"/>
</dbReference>
<accession>A0A1L8WRL0</accession>
<protein>
    <submittedName>
        <fullName evidence="2">Uncharacterized protein</fullName>
    </submittedName>
</protein>
<gene>
    <name evidence="2" type="ORF">RV14_GL000872</name>
</gene>
<sequence>MERFTQDKEKSQHYSLDDKFKEQVSSIAKLDVLEQAKNQEQVKIQEPVKGKEQLVKKENIKENVKHESKVAELPSPMVNENTMIKNTSDRQPNEQAPQPLKKLVHFASTQSRESIKANRSEQLNEQVKMNKKHKENKEKAKVEVSL</sequence>
<organism evidence="2 3">
    <name type="scientific">Enterococcus ratti</name>
    <dbReference type="NCBI Taxonomy" id="150033"/>
    <lineage>
        <taxon>Bacteria</taxon>
        <taxon>Bacillati</taxon>
        <taxon>Bacillota</taxon>
        <taxon>Bacilli</taxon>
        <taxon>Lactobacillales</taxon>
        <taxon>Enterococcaceae</taxon>
        <taxon>Enterococcus</taxon>
    </lineage>
</organism>
<comment type="caution">
    <text evidence="2">The sequence shown here is derived from an EMBL/GenBank/DDBJ whole genome shotgun (WGS) entry which is preliminary data.</text>
</comment>
<reference evidence="2 3" key="1">
    <citation type="submission" date="2014-12" db="EMBL/GenBank/DDBJ databases">
        <title>Draft genome sequences of 29 type strains of Enterococci.</title>
        <authorList>
            <person name="Zhong Z."/>
            <person name="Sun Z."/>
            <person name="Liu W."/>
            <person name="Zhang W."/>
            <person name="Zhang H."/>
        </authorList>
    </citation>
    <scope>NUCLEOTIDE SEQUENCE [LARGE SCALE GENOMIC DNA]</scope>
    <source>
        <strain evidence="2 3">DSM 15687</strain>
    </source>
</reference>
<dbReference type="STRING" id="150033.RV14_GL000872"/>
<feature type="compositionally biased region" description="Basic and acidic residues" evidence="1">
    <location>
        <begin position="135"/>
        <end position="146"/>
    </location>
</feature>
<dbReference type="AlphaFoldDB" id="A0A1L8WRL0"/>
<evidence type="ECO:0000313" key="3">
    <source>
        <dbReference type="Proteomes" id="UP000182152"/>
    </source>
</evidence>
<dbReference type="EMBL" id="JXLB01000002">
    <property type="protein sequence ID" value="OJG83638.1"/>
    <property type="molecule type" value="Genomic_DNA"/>
</dbReference>
<evidence type="ECO:0000313" key="2">
    <source>
        <dbReference type="EMBL" id="OJG83638.1"/>
    </source>
</evidence>
<name>A0A1L8WRL0_9ENTE</name>
<evidence type="ECO:0000256" key="1">
    <source>
        <dbReference type="SAM" id="MobiDB-lite"/>
    </source>
</evidence>
<feature type="region of interest" description="Disordered" evidence="1">
    <location>
        <begin position="108"/>
        <end position="146"/>
    </location>
</feature>
<keyword evidence="3" id="KW-1185">Reference proteome</keyword>
<proteinExistence type="predicted"/>